<dbReference type="InterPro" id="IPR005825">
    <property type="entry name" value="Ribosomal_uL24_CS"/>
</dbReference>
<dbReference type="InterPro" id="IPR041988">
    <property type="entry name" value="Ribosomal_uL24_KOW"/>
</dbReference>
<accession>A0ABM6WMK6</accession>
<comment type="similarity">
    <text evidence="1 5 6">Belongs to the universal ribosomal protein uL24 family.</text>
</comment>
<dbReference type="InterPro" id="IPR057264">
    <property type="entry name" value="Ribosomal_uL24_C"/>
</dbReference>
<dbReference type="InterPro" id="IPR008991">
    <property type="entry name" value="Translation_prot_SH3-like_sf"/>
</dbReference>
<evidence type="ECO:0000256" key="6">
    <source>
        <dbReference type="RuleBase" id="RU003477"/>
    </source>
</evidence>
<dbReference type="Proteomes" id="UP000247917">
    <property type="component" value="Chromosome"/>
</dbReference>
<comment type="function">
    <text evidence="5">One of the proteins that surrounds the polypeptide exit tunnel on the outside of the subunit.</text>
</comment>
<evidence type="ECO:0000313" key="8">
    <source>
        <dbReference type="EMBL" id="AWU39800.1"/>
    </source>
</evidence>
<evidence type="ECO:0000256" key="3">
    <source>
        <dbReference type="ARBA" id="ARBA00023274"/>
    </source>
</evidence>
<proteinExistence type="inferred from homology"/>
<dbReference type="GO" id="GO:0005840">
    <property type="term" value="C:ribosome"/>
    <property type="evidence" value="ECO:0007669"/>
    <property type="project" value="UniProtKB-KW"/>
</dbReference>
<dbReference type="Pfam" id="PF17136">
    <property type="entry name" value="ribosomal_L24"/>
    <property type="match status" value="1"/>
</dbReference>
<sequence length="114" mass="12701">MIKKGDKISILSGNYKGLKGVISKVFPKKKKVIVFGINMIKKHIKPNAKNPKGGIIKKEAPIHISNLKKEAPIHISNLKKEAPIHISNLKKEAPIHISNLKKEEKKKIDDSLSV</sequence>
<dbReference type="NCBIfam" id="TIGR01079">
    <property type="entry name" value="rplX_bact"/>
    <property type="match status" value="1"/>
</dbReference>
<keyword evidence="3 5" id="KW-0687">Ribonucleoprotein</keyword>
<dbReference type="RefSeq" id="WP_110540306.1">
    <property type="nucleotide sequence ID" value="NZ_CP029812.1"/>
</dbReference>
<dbReference type="CDD" id="cd06089">
    <property type="entry name" value="KOW_RPL26"/>
    <property type="match status" value="1"/>
</dbReference>
<keyword evidence="5" id="KW-0694">RNA-binding</keyword>
<dbReference type="EMBL" id="CP029812">
    <property type="protein sequence ID" value="AWU39800.1"/>
    <property type="molecule type" value="Genomic_DNA"/>
</dbReference>
<dbReference type="Gene3D" id="2.30.30.30">
    <property type="match status" value="1"/>
</dbReference>
<comment type="function">
    <text evidence="5">One of two assembly initiator proteins, it binds directly to the 5'-end of the 23S rRNA, where it nucleates assembly of the 50S subunit.</text>
</comment>
<evidence type="ECO:0000259" key="7">
    <source>
        <dbReference type="SMART" id="SM00739"/>
    </source>
</evidence>
<dbReference type="PANTHER" id="PTHR12903">
    <property type="entry name" value="MITOCHONDRIAL RIBOSOMAL PROTEIN L24"/>
    <property type="match status" value="1"/>
</dbReference>
<keyword evidence="2 5" id="KW-0689">Ribosomal protein</keyword>
<evidence type="ECO:0000313" key="9">
    <source>
        <dbReference type="Proteomes" id="UP000247917"/>
    </source>
</evidence>
<evidence type="ECO:0000256" key="5">
    <source>
        <dbReference type="HAMAP-Rule" id="MF_01326"/>
    </source>
</evidence>
<dbReference type="HAMAP" id="MF_01326_B">
    <property type="entry name" value="Ribosomal_uL24_B"/>
    <property type="match status" value="1"/>
</dbReference>
<keyword evidence="9" id="KW-1185">Reference proteome</keyword>
<dbReference type="Pfam" id="PF00467">
    <property type="entry name" value="KOW"/>
    <property type="match status" value="1"/>
</dbReference>
<evidence type="ECO:0000256" key="4">
    <source>
        <dbReference type="ARBA" id="ARBA00035206"/>
    </source>
</evidence>
<evidence type="ECO:0000256" key="2">
    <source>
        <dbReference type="ARBA" id="ARBA00022980"/>
    </source>
</evidence>
<dbReference type="InterPro" id="IPR014722">
    <property type="entry name" value="Rib_uL2_dom2"/>
</dbReference>
<gene>
    <name evidence="5 8" type="primary">rplX</name>
    <name evidence="8" type="ORF">DM808_01200</name>
</gene>
<keyword evidence="5" id="KW-0699">rRNA-binding</keyword>
<feature type="domain" description="KOW" evidence="7">
    <location>
        <begin position="1"/>
        <end position="28"/>
    </location>
</feature>
<dbReference type="InterPro" id="IPR005824">
    <property type="entry name" value="KOW"/>
</dbReference>
<name>A0ABM6WMK6_9FLAO</name>
<organism evidence="8 9">
    <name type="scientific">Blattabacterium punctulatus</name>
    <dbReference type="NCBI Taxonomy" id="164514"/>
    <lineage>
        <taxon>Bacteria</taxon>
        <taxon>Pseudomonadati</taxon>
        <taxon>Bacteroidota</taxon>
        <taxon>Flavobacteriia</taxon>
        <taxon>Flavobacteriales</taxon>
        <taxon>Blattabacteriaceae</taxon>
        <taxon>Blattabacterium</taxon>
    </lineage>
</organism>
<reference evidence="8 9" key="1">
    <citation type="journal article" date="2018" name="Genome Biol. Evol.">
        <title>Parallel and Gradual Genome Erosion in the Blattabacterium Endosymbionts of Mastotermes darwiniensis and Cryptocercus Wood Roaches.</title>
        <authorList>
            <person name="Kinjo Y."/>
            <person name="Bourguignon T."/>
            <person name="Tong K.J."/>
            <person name="Kuwahara H."/>
            <person name="Lim S.J."/>
            <person name="Yoon K.B."/>
            <person name="Shigenobu S."/>
            <person name="Park Y.C."/>
            <person name="Nalepa C.A."/>
            <person name="Hongoh Y."/>
            <person name="Ohkuma M."/>
            <person name="Lo N."/>
            <person name="Tokuda G."/>
        </authorList>
    </citation>
    <scope>NUCLEOTIDE SEQUENCE [LARGE SCALE GENOMIC DNA]</scope>
    <source>
        <strain evidence="8 9">CPUsv</strain>
    </source>
</reference>
<dbReference type="PROSITE" id="PS01108">
    <property type="entry name" value="RIBOSOMAL_L24"/>
    <property type="match status" value="1"/>
</dbReference>
<dbReference type="InterPro" id="IPR003256">
    <property type="entry name" value="Ribosomal_uL24"/>
</dbReference>
<evidence type="ECO:0000256" key="1">
    <source>
        <dbReference type="ARBA" id="ARBA00010618"/>
    </source>
</evidence>
<dbReference type="SUPFAM" id="SSF50104">
    <property type="entry name" value="Translation proteins SH3-like domain"/>
    <property type="match status" value="1"/>
</dbReference>
<comment type="subunit">
    <text evidence="5">Part of the 50S ribosomal subunit.</text>
</comment>
<protein>
    <recommendedName>
        <fullName evidence="4 5">Large ribosomal subunit protein uL24</fullName>
    </recommendedName>
</protein>
<dbReference type="SMART" id="SM00739">
    <property type="entry name" value="KOW"/>
    <property type="match status" value="1"/>
</dbReference>